<name>A0A934LZD0_9RHOB</name>
<comment type="caution">
    <text evidence="2">The sequence shown here is derived from an EMBL/GenBank/DDBJ whole genome shotgun (WGS) entry which is preliminary data.</text>
</comment>
<feature type="domain" description="VOC" evidence="1">
    <location>
        <begin position="8"/>
        <end position="125"/>
    </location>
</feature>
<dbReference type="Pfam" id="PF00903">
    <property type="entry name" value="Glyoxalase"/>
    <property type="match status" value="1"/>
</dbReference>
<dbReference type="PROSITE" id="PS51819">
    <property type="entry name" value="VOC"/>
    <property type="match status" value="1"/>
</dbReference>
<proteinExistence type="predicted"/>
<dbReference type="EMBL" id="JAEIJD010000002">
    <property type="protein sequence ID" value="MBI6628870.1"/>
    <property type="molecule type" value="Genomic_DNA"/>
</dbReference>
<dbReference type="InterPro" id="IPR037523">
    <property type="entry name" value="VOC_core"/>
</dbReference>
<protein>
    <submittedName>
        <fullName evidence="2">VOC family protein</fullName>
    </submittedName>
</protein>
<sequence length="269" mass="28558">MTTSNHGNPCWYELATSKGNLKSAEEFYGKILSWQVQDSGMEGVDYHLAKVGDEMVAGLMTMPEDVAEMPPFWMIYFAVDDADRAVADAKQAGASIHRDPADIPGTGRFAVLADPQGAVFGVLQADMSSMSAADMAKADTDGGAFDQSKPGHASWNELMSTDPVAGFTFYSDLFGWTKGDAIDMGETGEYQMFRRNGVDIGGMMGLGDAPVSNWLPYFGIDGRVSDSIDVIKAAGGNVHHGPAEVPGGLFIAVAQDPQGAWFAIVGPAK</sequence>
<dbReference type="SUPFAM" id="SSF54593">
    <property type="entry name" value="Glyoxalase/Bleomycin resistance protein/Dihydroxybiphenyl dioxygenase"/>
    <property type="match status" value="2"/>
</dbReference>
<organism evidence="2 3">
    <name type="scientific">Pontibaca salina</name>
    <dbReference type="NCBI Taxonomy" id="2795731"/>
    <lineage>
        <taxon>Bacteria</taxon>
        <taxon>Pseudomonadati</taxon>
        <taxon>Pseudomonadota</taxon>
        <taxon>Alphaproteobacteria</taxon>
        <taxon>Rhodobacterales</taxon>
        <taxon>Roseobacteraceae</taxon>
        <taxon>Pontibaca</taxon>
    </lineage>
</organism>
<evidence type="ECO:0000259" key="1">
    <source>
        <dbReference type="PROSITE" id="PS51819"/>
    </source>
</evidence>
<dbReference type="InterPro" id="IPR004360">
    <property type="entry name" value="Glyas_Fos-R_dOase_dom"/>
</dbReference>
<dbReference type="Proteomes" id="UP000613255">
    <property type="component" value="Unassembled WGS sequence"/>
</dbReference>
<dbReference type="InterPro" id="IPR052164">
    <property type="entry name" value="Anthracycline_SecMetBiosynth"/>
</dbReference>
<dbReference type="PANTHER" id="PTHR33993">
    <property type="entry name" value="GLYOXALASE-RELATED"/>
    <property type="match status" value="1"/>
</dbReference>
<dbReference type="CDD" id="cd07247">
    <property type="entry name" value="SgaA_N_like"/>
    <property type="match status" value="2"/>
</dbReference>
<dbReference type="PANTHER" id="PTHR33993:SF14">
    <property type="entry name" value="GB|AAF24581.1"/>
    <property type="match status" value="1"/>
</dbReference>
<evidence type="ECO:0000313" key="2">
    <source>
        <dbReference type="EMBL" id="MBI6628870.1"/>
    </source>
</evidence>
<dbReference type="InterPro" id="IPR029068">
    <property type="entry name" value="Glyas_Bleomycin-R_OHBP_Dase"/>
</dbReference>
<reference evidence="2" key="1">
    <citation type="submission" date="2020-12" db="EMBL/GenBank/DDBJ databases">
        <title>Pontibaca salina gen. nov., sp. nov., isolated from marine sediment.</title>
        <authorList>
            <person name="Bo J."/>
            <person name="Wang S."/>
            <person name="Song X."/>
            <person name="Du Z."/>
        </authorList>
    </citation>
    <scope>NUCLEOTIDE SEQUENCE</scope>
    <source>
        <strain evidence="2">S1109L</strain>
    </source>
</reference>
<dbReference type="Gene3D" id="3.10.180.10">
    <property type="entry name" value="2,3-Dihydroxybiphenyl 1,2-Dioxygenase, domain 1"/>
    <property type="match status" value="2"/>
</dbReference>
<dbReference type="RefSeq" id="WP_198684894.1">
    <property type="nucleotide sequence ID" value="NZ_JAEIJD010000002.1"/>
</dbReference>
<evidence type="ECO:0000313" key="3">
    <source>
        <dbReference type="Proteomes" id="UP000613255"/>
    </source>
</evidence>
<gene>
    <name evidence="2" type="ORF">JAO82_03150</name>
</gene>
<dbReference type="AlphaFoldDB" id="A0A934LZD0"/>
<keyword evidence="3" id="KW-1185">Reference proteome</keyword>
<accession>A0A934LZD0</accession>